<dbReference type="GO" id="GO:0005737">
    <property type="term" value="C:cytoplasm"/>
    <property type="evidence" value="ECO:0007669"/>
    <property type="project" value="TreeGrafter"/>
</dbReference>
<proteinExistence type="inferred from homology"/>
<dbReference type="Gene3D" id="1.10.1040.10">
    <property type="entry name" value="N-(1-d-carboxylethyl)-l-norvaline Dehydrogenase, domain 2"/>
    <property type="match status" value="1"/>
</dbReference>
<dbReference type="eggNOG" id="COG1893">
    <property type="taxonomic scope" value="Bacteria"/>
</dbReference>
<dbReference type="Proteomes" id="UP000008914">
    <property type="component" value="Chromosome"/>
</dbReference>
<dbReference type="PANTHER" id="PTHR21708">
    <property type="entry name" value="PROBABLE 2-DEHYDROPANTOATE 2-REDUCTASE"/>
    <property type="match status" value="1"/>
</dbReference>
<keyword evidence="3 4" id="KW-0560">Oxidoreductase</keyword>
<dbReference type="EC" id="1.1.1.169" evidence="4"/>
<reference evidence="7 8" key="1">
    <citation type="journal article" date="2010" name="Stand. Genomic Sci.">
        <title>Complete genome sequence of Intrasporangium calvum type strain (7 KIP).</title>
        <authorList>
            <person name="Del Rio T.G."/>
            <person name="Chertkov O."/>
            <person name="Yasawong M."/>
            <person name="Lucas S."/>
            <person name="Deshpande S."/>
            <person name="Cheng J.F."/>
            <person name="Detter C."/>
            <person name="Tapia R."/>
            <person name="Han C."/>
            <person name="Goodwin L."/>
            <person name="Pitluck S."/>
            <person name="Liolios K."/>
            <person name="Ivanova N."/>
            <person name="Mavromatis K."/>
            <person name="Pati A."/>
            <person name="Chen A."/>
            <person name="Palaniappan K."/>
            <person name="Land M."/>
            <person name="Hauser L."/>
            <person name="Chang Y.J."/>
            <person name="Jeffries C.D."/>
            <person name="Rohde M."/>
            <person name="Pukall R."/>
            <person name="Sikorski J."/>
            <person name="Goker M."/>
            <person name="Woyke T."/>
            <person name="Bristow J."/>
            <person name="Eisen J.A."/>
            <person name="Markowitz V."/>
            <person name="Hugenholtz P."/>
            <person name="Kyrpides N.C."/>
            <person name="Klenk H.P."/>
            <person name="Lapidus A."/>
        </authorList>
    </citation>
    <scope>NUCLEOTIDE SEQUENCE [LARGE SCALE GENOMIC DNA]</scope>
    <source>
        <strain evidence="8">ATCC 23552 / DSM 43043 / JCM 3097 / NBRC 12989 / 7 KIP</strain>
    </source>
</reference>
<dbReference type="STRING" id="710696.Intca_0399"/>
<dbReference type="GO" id="GO:0015940">
    <property type="term" value="P:pantothenate biosynthetic process"/>
    <property type="evidence" value="ECO:0007669"/>
    <property type="project" value="UniProtKB-UniPathway"/>
</dbReference>
<dbReference type="EMBL" id="CP002343">
    <property type="protein sequence ID" value="ADU46948.1"/>
    <property type="molecule type" value="Genomic_DNA"/>
</dbReference>
<organism evidence="7 8">
    <name type="scientific">Intrasporangium calvum (strain ATCC 23552 / DSM 43043 / JCM 3097 / NBRC 12989 / NCIMB 10167 / NRRL B-3866 / 7 KIP)</name>
    <dbReference type="NCBI Taxonomy" id="710696"/>
    <lineage>
        <taxon>Bacteria</taxon>
        <taxon>Bacillati</taxon>
        <taxon>Actinomycetota</taxon>
        <taxon>Actinomycetes</taxon>
        <taxon>Micrococcales</taxon>
        <taxon>Intrasporangiaceae</taxon>
        <taxon>Intrasporangium</taxon>
    </lineage>
</organism>
<comment type="function">
    <text evidence="4">Catalyzes the NADPH-dependent reduction of ketopantoate into pantoic acid.</text>
</comment>
<dbReference type="PANTHER" id="PTHR21708:SF26">
    <property type="entry name" value="2-DEHYDROPANTOATE 2-REDUCTASE"/>
    <property type="match status" value="1"/>
</dbReference>
<sequence length="292" mass="29548">MTRIGVLGPGGVGGVMAARLARAGGDVVVVAGERTAAAIAAGGLHYTGPEGTWDGFVEARSLLVAPVDVLIVATKAMDLAAALQRVPASLLGGSVVVPLLNGVDHLPYLRAELPGAQVVASSVSVEATRHRPGVVEQVSGFCDVGVSVVNAEGHGWAQLAEEAGCTVTTAPDDATVLWRKLSFLAPLALLTTAAAAPIGPALRRQPQLVRPIVAEAAAAAEAFGVTIDPDGIEERLRSLPETMQSSMLKDLLGGRAVELDAIAGPVIRALGHEGAPATVAAATEILARQGAT</sequence>
<dbReference type="RefSeq" id="WP_013491269.1">
    <property type="nucleotide sequence ID" value="NC_014830.1"/>
</dbReference>
<evidence type="ECO:0000259" key="5">
    <source>
        <dbReference type="Pfam" id="PF02558"/>
    </source>
</evidence>
<dbReference type="InterPro" id="IPR051402">
    <property type="entry name" value="KPR-Related"/>
</dbReference>
<dbReference type="GO" id="GO:0008677">
    <property type="term" value="F:2-dehydropantoate 2-reductase activity"/>
    <property type="evidence" value="ECO:0007669"/>
    <property type="project" value="UniProtKB-EC"/>
</dbReference>
<comment type="similarity">
    <text evidence="1 4">Belongs to the ketopantoate reductase family.</text>
</comment>
<comment type="pathway">
    <text evidence="4">Cofactor biosynthesis; (R)-pantothenate biosynthesis; (R)-pantoate from 3-methyl-2-oxobutanoate: step 2/2.</text>
</comment>
<evidence type="ECO:0000256" key="1">
    <source>
        <dbReference type="ARBA" id="ARBA00007870"/>
    </source>
</evidence>
<evidence type="ECO:0000256" key="2">
    <source>
        <dbReference type="ARBA" id="ARBA00022857"/>
    </source>
</evidence>
<dbReference type="Gene3D" id="3.40.50.720">
    <property type="entry name" value="NAD(P)-binding Rossmann-like Domain"/>
    <property type="match status" value="1"/>
</dbReference>
<dbReference type="SUPFAM" id="SSF48179">
    <property type="entry name" value="6-phosphogluconate dehydrogenase C-terminal domain-like"/>
    <property type="match status" value="1"/>
</dbReference>
<feature type="domain" description="Ketopantoate reductase N-terminal" evidence="5">
    <location>
        <begin position="4"/>
        <end position="138"/>
    </location>
</feature>
<dbReference type="UniPathway" id="UPA00028">
    <property type="reaction ID" value="UER00004"/>
</dbReference>
<dbReference type="InterPro" id="IPR013752">
    <property type="entry name" value="KPA_reductase"/>
</dbReference>
<dbReference type="AlphaFoldDB" id="E6S844"/>
<dbReference type="SUPFAM" id="SSF51735">
    <property type="entry name" value="NAD(P)-binding Rossmann-fold domains"/>
    <property type="match status" value="1"/>
</dbReference>
<evidence type="ECO:0000256" key="3">
    <source>
        <dbReference type="ARBA" id="ARBA00023002"/>
    </source>
</evidence>
<dbReference type="InterPro" id="IPR013332">
    <property type="entry name" value="KPR_N"/>
</dbReference>
<feature type="domain" description="Ketopantoate reductase C-terminal" evidence="6">
    <location>
        <begin position="176"/>
        <end position="269"/>
    </location>
</feature>
<name>E6S844_INTC7</name>
<dbReference type="Pfam" id="PF08546">
    <property type="entry name" value="ApbA_C"/>
    <property type="match status" value="1"/>
</dbReference>
<dbReference type="InterPro" id="IPR008927">
    <property type="entry name" value="6-PGluconate_DH-like_C_sf"/>
</dbReference>
<accession>E6S844</accession>
<gene>
    <name evidence="7" type="ordered locus">Intca_0399</name>
</gene>
<dbReference type="HOGENOM" id="CLU_031468_6_1_11"/>
<evidence type="ECO:0000313" key="8">
    <source>
        <dbReference type="Proteomes" id="UP000008914"/>
    </source>
</evidence>
<dbReference type="KEGG" id="ica:Intca_0399"/>
<comment type="catalytic activity">
    <reaction evidence="4">
        <text>(R)-pantoate + NADP(+) = 2-dehydropantoate + NADPH + H(+)</text>
        <dbReference type="Rhea" id="RHEA:16233"/>
        <dbReference type="ChEBI" id="CHEBI:11561"/>
        <dbReference type="ChEBI" id="CHEBI:15378"/>
        <dbReference type="ChEBI" id="CHEBI:15980"/>
        <dbReference type="ChEBI" id="CHEBI:57783"/>
        <dbReference type="ChEBI" id="CHEBI:58349"/>
        <dbReference type="EC" id="1.1.1.169"/>
    </reaction>
</comment>
<keyword evidence="8" id="KW-1185">Reference proteome</keyword>
<keyword evidence="4" id="KW-0566">Pantothenate biosynthesis</keyword>
<dbReference type="OrthoDB" id="4186253at2"/>
<dbReference type="InterPro" id="IPR036291">
    <property type="entry name" value="NAD(P)-bd_dom_sf"/>
</dbReference>
<dbReference type="InterPro" id="IPR013328">
    <property type="entry name" value="6PGD_dom2"/>
</dbReference>
<evidence type="ECO:0000259" key="6">
    <source>
        <dbReference type="Pfam" id="PF08546"/>
    </source>
</evidence>
<dbReference type="NCBIfam" id="TIGR00745">
    <property type="entry name" value="apbA_panE"/>
    <property type="match status" value="1"/>
</dbReference>
<dbReference type="Pfam" id="PF02558">
    <property type="entry name" value="ApbA"/>
    <property type="match status" value="1"/>
</dbReference>
<evidence type="ECO:0000256" key="4">
    <source>
        <dbReference type="RuleBase" id="RU362068"/>
    </source>
</evidence>
<protein>
    <recommendedName>
        <fullName evidence="4">2-dehydropantoate 2-reductase</fullName>
        <ecNumber evidence="4">1.1.1.169</ecNumber>
    </recommendedName>
    <alternativeName>
        <fullName evidence="4">Ketopantoate reductase</fullName>
    </alternativeName>
</protein>
<keyword evidence="2 4" id="KW-0521">NADP</keyword>
<evidence type="ECO:0000313" key="7">
    <source>
        <dbReference type="EMBL" id="ADU46948.1"/>
    </source>
</evidence>
<dbReference type="InterPro" id="IPR003710">
    <property type="entry name" value="ApbA"/>
</dbReference>